<dbReference type="PIRSF" id="PIRSF012293">
    <property type="entry name" value="EutA"/>
    <property type="match status" value="1"/>
</dbReference>
<comment type="caution">
    <text evidence="1">The sequence shown here is derived from an EMBL/GenBank/DDBJ whole genome shotgun (WGS) entry which is preliminary data.</text>
</comment>
<dbReference type="Pfam" id="PF06277">
    <property type="entry name" value="EutA"/>
    <property type="match status" value="1"/>
</dbReference>
<dbReference type="EMBL" id="QRVL01000007">
    <property type="protein sequence ID" value="RGS40438.1"/>
    <property type="molecule type" value="Genomic_DNA"/>
</dbReference>
<evidence type="ECO:0000313" key="1">
    <source>
        <dbReference type="EMBL" id="RGS40438.1"/>
    </source>
</evidence>
<dbReference type="Gene3D" id="3.30.420.40">
    <property type="match status" value="1"/>
</dbReference>
<dbReference type="InterPro" id="IPR043129">
    <property type="entry name" value="ATPase_NBD"/>
</dbReference>
<dbReference type="SUPFAM" id="SSF53067">
    <property type="entry name" value="Actin-like ATPase domain"/>
    <property type="match status" value="1"/>
</dbReference>
<protein>
    <submittedName>
        <fullName evidence="1">Ethanolamine ammonia-lyase</fullName>
    </submittedName>
</protein>
<accession>A0A395VA65</accession>
<reference evidence="1 2" key="1">
    <citation type="submission" date="2018-08" db="EMBL/GenBank/DDBJ databases">
        <title>A genome reference for cultivated species of the human gut microbiota.</title>
        <authorList>
            <person name="Zou Y."/>
            <person name="Xue W."/>
            <person name="Luo G."/>
        </authorList>
    </citation>
    <scope>NUCLEOTIDE SEQUENCE [LARGE SCALE GENOMIC DNA]</scope>
    <source>
        <strain evidence="1 2">AF22-12AC</strain>
    </source>
</reference>
<dbReference type="GO" id="GO:0016829">
    <property type="term" value="F:lyase activity"/>
    <property type="evidence" value="ECO:0007669"/>
    <property type="project" value="UniProtKB-KW"/>
</dbReference>
<keyword evidence="1" id="KW-0456">Lyase</keyword>
<name>A0A395VA65_9FIRM</name>
<sequence length="491" mass="53595">MSGRHRQKRTIFLRRRRMQTEEILSAGIDIGTSTTQLVFSRMILQNTGGFGRIPQIKVVSKEVIYESEIYFTPLSSREEIDGERVHEIIKKEYEKAGVCPADLATGAVIITGETSRKRNAESVVRAIADVAGEFVVATAGADLESVLAGKGAGAADLSQKTGKRVVNLDIGGGTTNICVFENGNMVDTACLDIGGRLIRVKDGRVTYMAPKLQWLCGRLEIDLAEGGTAELEKLRRLTAAMAELLAEAVHLAPEAAELSYMQTNHLLADSTPPDIVMFSGGVAACFGEEENLFRYGDIGILLAQAIRKNEVFCRAAVTDARETMRATVIGAGNYSMNISGSTIEYTTKPFPLKNIPVVKLPLEREEEIEKLPENMHRAMLLYREDQEKDRQVALAMKGLKCPAFAQVQRIAELIADQYVRECGMGRHLILVLEEDIGKAIGQALHHRLKEKCSVICIDGISCGSGDFIDLGEPVASGNVIPVIVKTLIFNG</sequence>
<dbReference type="PANTHER" id="PTHR32432">
    <property type="entry name" value="CELL DIVISION PROTEIN FTSA-RELATED"/>
    <property type="match status" value="1"/>
</dbReference>
<dbReference type="PANTHER" id="PTHR32432:SF13">
    <property type="entry name" value="ETHANOLAMINE AMMONIA-LYASE REACTIVASE EUTA"/>
    <property type="match status" value="1"/>
</dbReference>
<dbReference type="Proteomes" id="UP000266172">
    <property type="component" value="Unassembled WGS sequence"/>
</dbReference>
<gene>
    <name evidence="1" type="ORF">DWX93_10000</name>
</gene>
<proteinExistence type="predicted"/>
<dbReference type="InterPro" id="IPR050696">
    <property type="entry name" value="FtsA/MreB"/>
</dbReference>
<evidence type="ECO:0000313" key="2">
    <source>
        <dbReference type="Proteomes" id="UP000266172"/>
    </source>
</evidence>
<organism evidence="1 2">
    <name type="scientific">Roseburia hominis</name>
    <dbReference type="NCBI Taxonomy" id="301301"/>
    <lineage>
        <taxon>Bacteria</taxon>
        <taxon>Bacillati</taxon>
        <taxon>Bacillota</taxon>
        <taxon>Clostridia</taxon>
        <taxon>Lachnospirales</taxon>
        <taxon>Lachnospiraceae</taxon>
        <taxon>Roseburia</taxon>
    </lineage>
</organism>
<dbReference type="InterPro" id="IPR009377">
    <property type="entry name" value="EutA"/>
</dbReference>
<dbReference type="AlphaFoldDB" id="A0A395VA65"/>